<accession>A8GDE6</accession>
<dbReference type="KEGG" id="spe:Spro_2033"/>
<organism evidence="1">
    <name type="scientific">Serratia proteamaculans (strain 568)</name>
    <dbReference type="NCBI Taxonomy" id="399741"/>
    <lineage>
        <taxon>Bacteria</taxon>
        <taxon>Pseudomonadati</taxon>
        <taxon>Pseudomonadota</taxon>
        <taxon>Gammaproteobacteria</taxon>
        <taxon>Enterobacterales</taxon>
        <taxon>Yersiniaceae</taxon>
        <taxon>Serratia</taxon>
    </lineage>
</organism>
<sequence>MKMGQESQAIDSLYDFLYVDRERASSLTAQLYGPGVVTTVKQITTDGDKSSKGVGFDVKILKGKASVEEAISRTQERHFDASWSLPINLLDKLSESGLIHRGLNGERLGSTVLVQGRMRIFDISMVQKTMPFIGKLFQNDQPNLPPKAKKKSNSNTDDILVAPGITLGMVGDLLNVIPNTLQVDFIDDQSHTIWMTINKDYLTINPDDMALKYGGTIPGEWYVIGLIDALPMMSQNESSPPVFPDNPLKNGLTTMLDSIKDMAGRDNNSYGMTPLIIFRKIN</sequence>
<dbReference type="InterPro" id="IPR045633">
    <property type="entry name" value="DUF6414"/>
</dbReference>
<dbReference type="EMBL" id="CP000826">
    <property type="protein sequence ID" value="ABV41136.1"/>
    <property type="molecule type" value="Genomic_DNA"/>
</dbReference>
<name>A8GDE6_SERP5</name>
<dbReference type="eggNOG" id="ENOG5031IVP">
    <property type="taxonomic scope" value="Bacteria"/>
</dbReference>
<gene>
    <name evidence="1" type="ordered locus">Spro_2033</name>
</gene>
<dbReference type="Pfam" id="PF19952">
    <property type="entry name" value="DUF6414"/>
    <property type="match status" value="1"/>
</dbReference>
<reference evidence="1" key="1">
    <citation type="submission" date="2007-09" db="EMBL/GenBank/DDBJ databases">
        <title>Complete sequence of chromosome of Serratia proteamaculans 568.</title>
        <authorList>
            <consortium name="US DOE Joint Genome Institute"/>
            <person name="Copeland A."/>
            <person name="Lucas S."/>
            <person name="Lapidus A."/>
            <person name="Barry K."/>
            <person name="Glavina del Rio T."/>
            <person name="Dalin E."/>
            <person name="Tice H."/>
            <person name="Pitluck S."/>
            <person name="Chain P."/>
            <person name="Malfatti S."/>
            <person name="Shin M."/>
            <person name="Vergez L."/>
            <person name="Schmutz J."/>
            <person name="Larimer F."/>
            <person name="Land M."/>
            <person name="Hauser L."/>
            <person name="Kyrpides N."/>
            <person name="Kim E."/>
            <person name="Taghavi S."/>
            <person name="Newman L."/>
            <person name="Vangronsveld J."/>
            <person name="van der Lelie D."/>
            <person name="Richardson P."/>
        </authorList>
    </citation>
    <scope>NUCLEOTIDE SEQUENCE [LARGE SCALE GENOMIC DNA]</scope>
    <source>
        <strain evidence="1">568</strain>
    </source>
</reference>
<proteinExistence type="predicted"/>
<dbReference type="HOGENOM" id="CLU_972180_0_0_6"/>
<protein>
    <submittedName>
        <fullName evidence="1">Uncharacterized protein</fullName>
    </submittedName>
</protein>
<dbReference type="AlphaFoldDB" id="A8GDE6"/>
<evidence type="ECO:0000313" key="1">
    <source>
        <dbReference type="EMBL" id="ABV41136.1"/>
    </source>
</evidence>